<organism evidence="3 4">
    <name type="scientific">Macrostomum lignano</name>
    <dbReference type="NCBI Taxonomy" id="282301"/>
    <lineage>
        <taxon>Eukaryota</taxon>
        <taxon>Metazoa</taxon>
        <taxon>Spiralia</taxon>
        <taxon>Lophotrochozoa</taxon>
        <taxon>Platyhelminthes</taxon>
        <taxon>Rhabditophora</taxon>
        <taxon>Macrostomorpha</taxon>
        <taxon>Macrostomida</taxon>
        <taxon>Macrostomidae</taxon>
        <taxon>Macrostomum</taxon>
    </lineage>
</organism>
<dbReference type="PANTHER" id="PTHR43056">
    <property type="entry name" value="PEPTIDASE S9 PROLYL OLIGOPEPTIDASE"/>
    <property type="match status" value="1"/>
</dbReference>
<evidence type="ECO:0000313" key="3">
    <source>
        <dbReference type="Proteomes" id="UP000095280"/>
    </source>
</evidence>
<reference evidence="4" key="1">
    <citation type="submission" date="2016-11" db="UniProtKB">
        <authorList>
            <consortium name="WormBaseParasite"/>
        </authorList>
    </citation>
    <scope>IDENTIFICATION</scope>
</reference>
<name>A0A1I8IU43_9PLAT</name>
<sequence length="906" mass="98516">VSGYNSIKYPKWSGGYFYAVASSAVSPPAVIRYRLESGSIEVLRLSNSLKFDVGYISVAQPIEFPTANGATAHAYYYPPRNRDFVAPSGSRPPLLVRAHGGPTAAASPSLSLKIQYWTSRGYALADVDYRGSTGYGTVYRNLLRYNWGIADVDDCCAVVRYLANKGLADPRRACIDGGSAGGYTTLACLAFRDTFSAGASHYGVADLQLLRADTHKFESRYLDNLIGRTPEEVSRACVERSPIHHVDKISCPLILFQGDEDRIVPPNQAELMFAKVREKGLPCAYLLFPGEQHGFRKAENINKSLDGQFYFFAKLFGFQPADSGIEVDIVNLPSDKSHADWLIIDCLHSVCQCCVARQHYKNRQLDQLVLSDELDKIQLTKQLMLDQPIECPSCQRPVSAGQACENFLLLLAGPPAQRFCNQEVCIQVNTHAEAEPAVEFCLGCDRYNCYVYQTGHLCMPDLSANSHITLPVNRPPLADWDGPACQHSATQRWPIQRLCLRCDSLLCEDCANYEHDRSHADRIVPVTEPAAWARLLARLRAVGDLTANQVRELKTGCSQAQSAIGGLDANFKQAVDQWQDMKTVISSDYFLKASDQLRMELYKAFTDEKLKLSQSDETQCDQALRCGRLADLFEAVLAEARESLSRPVGSSVGDSGSGGALPPPASAEAVTLALRYCLTELDDTGLGGGAGTGGSIETAGSDDNAEDCVVDVSSTLDGARLKFDETACRIELKKWSTITTYDLDDDDTNANQPESADPTDSAAAAAVPQSVPVTQQPCDICGSSGDDASGRKLFVCSACQLPLHAACQPLFNDSCADSSGLCVLCDINNESPDVESGKVRRVLAWLLLARPHPRLTKLAQRIAKAARPIGLAGLSEEIRLALAKLHDPTRSAQLCAQLKQLGVATA</sequence>
<feature type="domain" description="Peptidase S9 prolyl oligopeptidase catalytic" evidence="2">
    <location>
        <begin position="109"/>
        <end position="317"/>
    </location>
</feature>
<feature type="compositionally biased region" description="Low complexity" evidence="1">
    <location>
        <begin position="755"/>
        <end position="770"/>
    </location>
</feature>
<dbReference type="InterPro" id="IPR029058">
    <property type="entry name" value="AB_hydrolase_fold"/>
</dbReference>
<dbReference type="InterPro" id="IPR001375">
    <property type="entry name" value="Peptidase_S9_cat"/>
</dbReference>
<dbReference type="Gene3D" id="3.40.50.1820">
    <property type="entry name" value="alpha/beta hydrolase"/>
    <property type="match status" value="1"/>
</dbReference>
<dbReference type="Pfam" id="PF00326">
    <property type="entry name" value="Peptidase_S9"/>
    <property type="match status" value="1"/>
</dbReference>
<keyword evidence="3" id="KW-1185">Reference proteome</keyword>
<evidence type="ECO:0000259" key="2">
    <source>
        <dbReference type="Pfam" id="PF00326"/>
    </source>
</evidence>
<proteinExistence type="predicted"/>
<dbReference type="SUPFAM" id="SSF53474">
    <property type="entry name" value="alpha/beta-Hydrolases"/>
    <property type="match status" value="1"/>
</dbReference>
<evidence type="ECO:0000313" key="4">
    <source>
        <dbReference type="WBParaSite" id="maker-uti_cns_0016631-snap-gene-0.3-mRNA-1"/>
    </source>
</evidence>
<dbReference type="PANTHER" id="PTHR43056:SF5">
    <property type="entry name" value="PEPTIDASE S9 PROLYL OLIGOPEPTIDASE CATALYTIC DOMAIN-CONTAINING PROTEIN"/>
    <property type="match status" value="1"/>
</dbReference>
<dbReference type="AlphaFoldDB" id="A0A1I8IU43"/>
<dbReference type="GO" id="GO:0008236">
    <property type="term" value="F:serine-type peptidase activity"/>
    <property type="evidence" value="ECO:0007669"/>
    <property type="project" value="InterPro"/>
</dbReference>
<dbReference type="GO" id="GO:0006508">
    <property type="term" value="P:proteolysis"/>
    <property type="evidence" value="ECO:0007669"/>
    <property type="project" value="InterPro"/>
</dbReference>
<evidence type="ECO:0000256" key="1">
    <source>
        <dbReference type="SAM" id="MobiDB-lite"/>
    </source>
</evidence>
<dbReference type="WBParaSite" id="maker-uti_cns_0016631-snap-gene-0.3-mRNA-1">
    <property type="protein sequence ID" value="maker-uti_cns_0016631-snap-gene-0.3-mRNA-1"/>
    <property type="gene ID" value="maker-uti_cns_0016631-snap-gene-0.3"/>
</dbReference>
<protein>
    <submittedName>
        <fullName evidence="4">Peptidase_S9 domain-containing protein</fullName>
    </submittedName>
</protein>
<accession>A0A1I8IU43</accession>
<feature type="region of interest" description="Disordered" evidence="1">
    <location>
        <begin position="744"/>
        <end position="770"/>
    </location>
</feature>
<dbReference type="Proteomes" id="UP000095280">
    <property type="component" value="Unplaced"/>
</dbReference>
<dbReference type="InterPro" id="IPR050585">
    <property type="entry name" value="Xaa-Pro_dipeptidyl-ppase/CocE"/>
</dbReference>